<feature type="compositionally biased region" description="Polar residues" evidence="1">
    <location>
        <begin position="1"/>
        <end position="19"/>
    </location>
</feature>
<name>A0A8X6XYB6_9ARAC</name>
<keyword evidence="3" id="KW-1185">Reference proteome</keyword>
<dbReference type="EMBL" id="BMAV01013880">
    <property type="protein sequence ID" value="GFY61887.1"/>
    <property type="molecule type" value="Genomic_DNA"/>
</dbReference>
<proteinExistence type="predicted"/>
<protein>
    <submittedName>
        <fullName evidence="2">Uncharacterized protein</fullName>
    </submittedName>
</protein>
<gene>
    <name evidence="2" type="ORF">TNIN_438511</name>
</gene>
<dbReference type="AlphaFoldDB" id="A0A8X6XYB6"/>
<feature type="region of interest" description="Disordered" evidence="1">
    <location>
        <begin position="1"/>
        <end position="27"/>
    </location>
</feature>
<accession>A0A8X6XYB6</accession>
<evidence type="ECO:0000256" key="1">
    <source>
        <dbReference type="SAM" id="MobiDB-lite"/>
    </source>
</evidence>
<sequence>MPFTSTIAPDCAQHSSTNKPCKIPRRVSDPDSSTIKYIWDVNGRHLCALGSTDERALVHPLRTLLTLSLILFHCIATQIRLATY</sequence>
<dbReference type="Proteomes" id="UP000886998">
    <property type="component" value="Unassembled WGS sequence"/>
</dbReference>
<evidence type="ECO:0000313" key="2">
    <source>
        <dbReference type="EMBL" id="GFY61887.1"/>
    </source>
</evidence>
<comment type="caution">
    <text evidence="2">The sequence shown here is derived from an EMBL/GenBank/DDBJ whole genome shotgun (WGS) entry which is preliminary data.</text>
</comment>
<evidence type="ECO:0000313" key="3">
    <source>
        <dbReference type="Proteomes" id="UP000886998"/>
    </source>
</evidence>
<reference evidence="2" key="1">
    <citation type="submission" date="2020-08" db="EMBL/GenBank/DDBJ databases">
        <title>Multicomponent nature underlies the extraordinary mechanical properties of spider dragline silk.</title>
        <authorList>
            <person name="Kono N."/>
            <person name="Nakamura H."/>
            <person name="Mori M."/>
            <person name="Yoshida Y."/>
            <person name="Ohtoshi R."/>
            <person name="Malay A.D."/>
            <person name="Moran D.A.P."/>
            <person name="Tomita M."/>
            <person name="Numata K."/>
            <person name="Arakawa K."/>
        </authorList>
    </citation>
    <scope>NUCLEOTIDE SEQUENCE</scope>
</reference>
<organism evidence="2 3">
    <name type="scientific">Trichonephila inaurata madagascariensis</name>
    <dbReference type="NCBI Taxonomy" id="2747483"/>
    <lineage>
        <taxon>Eukaryota</taxon>
        <taxon>Metazoa</taxon>
        <taxon>Ecdysozoa</taxon>
        <taxon>Arthropoda</taxon>
        <taxon>Chelicerata</taxon>
        <taxon>Arachnida</taxon>
        <taxon>Araneae</taxon>
        <taxon>Araneomorphae</taxon>
        <taxon>Entelegynae</taxon>
        <taxon>Araneoidea</taxon>
        <taxon>Nephilidae</taxon>
        <taxon>Trichonephila</taxon>
        <taxon>Trichonephila inaurata</taxon>
    </lineage>
</organism>